<reference evidence="1" key="1">
    <citation type="submission" date="2014-09" db="EMBL/GenBank/DDBJ databases">
        <authorList>
            <person name="Magalhaes I.L.F."/>
            <person name="Oliveira U."/>
            <person name="Santos F.R."/>
            <person name="Vidigal T.H.D.A."/>
            <person name="Brescovit A.D."/>
            <person name="Santos A.J."/>
        </authorList>
    </citation>
    <scope>NUCLEOTIDE SEQUENCE</scope>
    <source>
        <tissue evidence="1">Shoot tissue taken approximately 20 cm above the soil surface</tissue>
    </source>
</reference>
<sequence>MERSLKATRLKTLFDCTTVNGQGKRAFANTLTPLQPRFLASEMLATKSGR</sequence>
<dbReference type="AlphaFoldDB" id="A0A0A8YT54"/>
<accession>A0A0A8YT54</accession>
<name>A0A0A8YT54_ARUDO</name>
<evidence type="ECO:0000313" key="1">
    <source>
        <dbReference type="EMBL" id="JAD30249.1"/>
    </source>
</evidence>
<reference evidence="1" key="2">
    <citation type="journal article" date="2015" name="Data Brief">
        <title>Shoot transcriptome of the giant reed, Arundo donax.</title>
        <authorList>
            <person name="Barrero R.A."/>
            <person name="Guerrero F.D."/>
            <person name="Moolhuijzen P."/>
            <person name="Goolsby J.A."/>
            <person name="Tidwell J."/>
            <person name="Bellgard S.E."/>
            <person name="Bellgard M.I."/>
        </authorList>
    </citation>
    <scope>NUCLEOTIDE SEQUENCE</scope>
    <source>
        <tissue evidence="1">Shoot tissue taken approximately 20 cm above the soil surface</tissue>
    </source>
</reference>
<proteinExistence type="predicted"/>
<protein>
    <submittedName>
        <fullName evidence="1">Uncharacterized protein</fullName>
    </submittedName>
</protein>
<organism evidence="1">
    <name type="scientific">Arundo donax</name>
    <name type="common">Giant reed</name>
    <name type="synonym">Donax arundinaceus</name>
    <dbReference type="NCBI Taxonomy" id="35708"/>
    <lineage>
        <taxon>Eukaryota</taxon>
        <taxon>Viridiplantae</taxon>
        <taxon>Streptophyta</taxon>
        <taxon>Embryophyta</taxon>
        <taxon>Tracheophyta</taxon>
        <taxon>Spermatophyta</taxon>
        <taxon>Magnoliopsida</taxon>
        <taxon>Liliopsida</taxon>
        <taxon>Poales</taxon>
        <taxon>Poaceae</taxon>
        <taxon>PACMAD clade</taxon>
        <taxon>Arundinoideae</taxon>
        <taxon>Arundineae</taxon>
        <taxon>Arundo</taxon>
    </lineage>
</organism>
<dbReference type="EMBL" id="GBRH01267646">
    <property type="protein sequence ID" value="JAD30249.1"/>
    <property type="molecule type" value="Transcribed_RNA"/>
</dbReference>